<dbReference type="SMART" id="SM00530">
    <property type="entry name" value="HTH_XRE"/>
    <property type="match status" value="1"/>
</dbReference>
<evidence type="ECO:0000259" key="1">
    <source>
        <dbReference type="PROSITE" id="PS50943"/>
    </source>
</evidence>
<name>A0A0T5NNT2_9RHOB</name>
<dbReference type="STRING" id="1641875.XM53_20155"/>
<dbReference type="Proteomes" id="UP000051295">
    <property type="component" value="Unassembled WGS sequence"/>
</dbReference>
<gene>
    <name evidence="2" type="ORF">XM53_20155</name>
</gene>
<proteinExistence type="predicted"/>
<dbReference type="EMBL" id="LAXJ01000028">
    <property type="protein sequence ID" value="KRS10645.1"/>
    <property type="molecule type" value="Genomic_DNA"/>
</dbReference>
<sequence length="124" mass="14121">MSVAKRAGDTGSEERRILGERLREARLYLGLKQEEVAQYLKIQRSALSEIEAGNRRVEALELNRLAKLYRQPVSYFMGEDDADAALPVDVAHLARRAADLSRQDRDELGRFAEYLRSRSAVVEE</sequence>
<reference evidence="2 3" key="1">
    <citation type="submission" date="2015-04" db="EMBL/GenBank/DDBJ databases">
        <title>The draft genome sequence of Roseovarius sp.R12b.</title>
        <authorList>
            <person name="Li G."/>
            <person name="Lai Q."/>
            <person name="Shao Z."/>
            <person name="Yan P."/>
        </authorList>
    </citation>
    <scope>NUCLEOTIDE SEQUENCE [LARGE SCALE GENOMIC DNA]</scope>
    <source>
        <strain evidence="2 3">R12B</strain>
    </source>
</reference>
<keyword evidence="3" id="KW-1185">Reference proteome</keyword>
<dbReference type="RefSeq" id="WP_082631152.1">
    <property type="nucleotide sequence ID" value="NZ_LAXJ01000028.1"/>
</dbReference>
<evidence type="ECO:0000313" key="2">
    <source>
        <dbReference type="EMBL" id="KRS10645.1"/>
    </source>
</evidence>
<dbReference type="InterPro" id="IPR001387">
    <property type="entry name" value="Cro/C1-type_HTH"/>
</dbReference>
<dbReference type="InterPro" id="IPR052345">
    <property type="entry name" value="Rad_response_metalloprotease"/>
</dbReference>
<dbReference type="PANTHER" id="PTHR43236:SF1">
    <property type="entry name" value="BLL7220 PROTEIN"/>
    <property type="match status" value="1"/>
</dbReference>
<organism evidence="2 3">
    <name type="scientific">Roseovarius atlanticus</name>
    <dbReference type="NCBI Taxonomy" id="1641875"/>
    <lineage>
        <taxon>Bacteria</taxon>
        <taxon>Pseudomonadati</taxon>
        <taxon>Pseudomonadota</taxon>
        <taxon>Alphaproteobacteria</taxon>
        <taxon>Rhodobacterales</taxon>
        <taxon>Roseobacteraceae</taxon>
        <taxon>Roseovarius</taxon>
    </lineage>
</organism>
<dbReference type="PANTHER" id="PTHR43236">
    <property type="entry name" value="ANTITOXIN HIGA1"/>
    <property type="match status" value="1"/>
</dbReference>
<dbReference type="Gene3D" id="1.10.260.40">
    <property type="entry name" value="lambda repressor-like DNA-binding domains"/>
    <property type="match status" value="1"/>
</dbReference>
<feature type="domain" description="HTH cro/C1-type" evidence="1">
    <location>
        <begin position="22"/>
        <end position="76"/>
    </location>
</feature>
<dbReference type="Pfam" id="PF13560">
    <property type="entry name" value="HTH_31"/>
    <property type="match status" value="1"/>
</dbReference>
<evidence type="ECO:0000313" key="3">
    <source>
        <dbReference type="Proteomes" id="UP000051295"/>
    </source>
</evidence>
<accession>A0A0T5NNT2</accession>
<comment type="caution">
    <text evidence="2">The sequence shown here is derived from an EMBL/GenBank/DDBJ whole genome shotgun (WGS) entry which is preliminary data.</text>
</comment>
<dbReference type="CDD" id="cd00093">
    <property type="entry name" value="HTH_XRE"/>
    <property type="match status" value="1"/>
</dbReference>
<protein>
    <submittedName>
        <fullName evidence="2">Transcriptional regulator</fullName>
    </submittedName>
</protein>
<dbReference type="OrthoDB" id="9794834at2"/>
<dbReference type="PROSITE" id="PS50943">
    <property type="entry name" value="HTH_CROC1"/>
    <property type="match status" value="1"/>
</dbReference>
<dbReference type="AlphaFoldDB" id="A0A0T5NNT2"/>
<dbReference type="GO" id="GO:0003677">
    <property type="term" value="F:DNA binding"/>
    <property type="evidence" value="ECO:0007669"/>
    <property type="project" value="InterPro"/>
</dbReference>
<dbReference type="SUPFAM" id="SSF47413">
    <property type="entry name" value="lambda repressor-like DNA-binding domains"/>
    <property type="match status" value="1"/>
</dbReference>
<dbReference type="PATRIC" id="fig|1641875.4.peg.2584"/>
<dbReference type="InterPro" id="IPR010982">
    <property type="entry name" value="Lambda_DNA-bd_dom_sf"/>
</dbReference>